<protein>
    <recommendedName>
        <fullName evidence="3">DUF4378 domain-containing protein</fullName>
    </recommendedName>
</protein>
<gene>
    <name evidence="1" type="ORF">G2W53_003014</name>
</gene>
<dbReference type="PANTHER" id="PTHR37613">
    <property type="entry name" value="DUF4378 DOMAIN PROTEIN"/>
    <property type="match status" value="1"/>
</dbReference>
<sequence>MDSSKQLEPAKQLKHHLQLQQDPFSLHNYISERSYMFSKNTTHIHNSLHYSPKNLLRMSILRKRLSQAKGILRSVLHKFNMLTAGDGDDGEQYKITQQYEKNGVSSLMKRLADAASDNFTYSDDDDDDDVGDNKVLSYEHQDSTVINMFQTFTLPKLRRLERSVGDPMFSAFLRKILMTSDIVSMGHNLRNDKQHMDQTTPVYRRNKRILQKRKKKLLYNSVEKPKEFFQNSPINKAVSELEDLENVMHDHFWLLEKQYVEVRKHTHLLHTEPFNIASSQEWPNCSNINGEIHMEIGDAIMDDIILEIIDLISE</sequence>
<name>A0A835CFC8_9FABA</name>
<dbReference type="PANTHER" id="PTHR37613:SF3">
    <property type="entry name" value="DUF4378 DOMAIN-CONTAINING PROTEIN"/>
    <property type="match status" value="1"/>
</dbReference>
<evidence type="ECO:0008006" key="3">
    <source>
        <dbReference type="Google" id="ProtNLM"/>
    </source>
</evidence>
<organism evidence="1 2">
    <name type="scientific">Senna tora</name>
    <dbReference type="NCBI Taxonomy" id="362788"/>
    <lineage>
        <taxon>Eukaryota</taxon>
        <taxon>Viridiplantae</taxon>
        <taxon>Streptophyta</taxon>
        <taxon>Embryophyta</taxon>
        <taxon>Tracheophyta</taxon>
        <taxon>Spermatophyta</taxon>
        <taxon>Magnoliopsida</taxon>
        <taxon>eudicotyledons</taxon>
        <taxon>Gunneridae</taxon>
        <taxon>Pentapetalae</taxon>
        <taxon>rosids</taxon>
        <taxon>fabids</taxon>
        <taxon>Fabales</taxon>
        <taxon>Fabaceae</taxon>
        <taxon>Caesalpinioideae</taxon>
        <taxon>Cassia clade</taxon>
        <taxon>Senna</taxon>
    </lineage>
</organism>
<dbReference type="Proteomes" id="UP000634136">
    <property type="component" value="Unassembled WGS sequence"/>
</dbReference>
<proteinExistence type="predicted"/>
<dbReference type="OrthoDB" id="1426497at2759"/>
<accession>A0A835CFC8</accession>
<dbReference type="EMBL" id="JAAIUW010000002">
    <property type="protein sequence ID" value="KAF7840716.1"/>
    <property type="molecule type" value="Genomic_DNA"/>
</dbReference>
<dbReference type="AlphaFoldDB" id="A0A835CFC8"/>
<evidence type="ECO:0000313" key="2">
    <source>
        <dbReference type="Proteomes" id="UP000634136"/>
    </source>
</evidence>
<evidence type="ECO:0000313" key="1">
    <source>
        <dbReference type="EMBL" id="KAF7840716.1"/>
    </source>
</evidence>
<comment type="caution">
    <text evidence="1">The sequence shown here is derived from an EMBL/GenBank/DDBJ whole genome shotgun (WGS) entry which is preliminary data.</text>
</comment>
<reference evidence="1" key="1">
    <citation type="submission" date="2020-09" db="EMBL/GenBank/DDBJ databases">
        <title>Genome-Enabled Discovery of Anthraquinone Biosynthesis in Senna tora.</title>
        <authorList>
            <person name="Kang S.-H."/>
            <person name="Pandey R.P."/>
            <person name="Lee C.-M."/>
            <person name="Sim J.-S."/>
            <person name="Jeong J.-T."/>
            <person name="Choi B.-S."/>
            <person name="Jung M."/>
            <person name="Ginzburg D."/>
            <person name="Zhao K."/>
            <person name="Won S.Y."/>
            <person name="Oh T.-J."/>
            <person name="Yu Y."/>
            <person name="Kim N.-H."/>
            <person name="Lee O.R."/>
            <person name="Lee T.-H."/>
            <person name="Bashyal P."/>
            <person name="Kim T.-S."/>
            <person name="Lee W.-H."/>
            <person name="Kawkins C."/>
            <person name="Kim C.-K."/>
            <person name="Kim J.S."/>
            <person name="Ahn B.O."/>
            <person name="Rhee S.Y."/>
            <person name="Sohng J.K."/>
        </authorList>
    </citation>
    <scope>NUCLEOTIDE SEQUENCE</scope>
    <source>
        <tissue evidence="1">Leaf</tissue>
    </source>
</reference>
<keyword evidence="2" id="KW-1185">Reference proteome</keyword>